<evidence type="ECO:0000313" key="8">
    <source>
        <dbReference type="EMBL" id="DAG05601.1"/>
    </source>
</evidence>
<keyword evidence="1" id="KW-0229">DNA integration</keyword>
<evidence type="ECO:0000256" key="4">
    <source>
        <dbReference type="ARBA" id="ARBA00023172"/>
    </source>
</evidence>
<evidence type="ECO:0000256" key="5">
    <source>
        <dbReference type="PIRSR" id="PIRSR606118-50"/>
    </source>
</evidence>
<dbReference type="InterPro" id="IPR011109">
    <property type="entry name" value="DNA_bind_recombinase_dom"/>
</dbReference>
<dbReference type="GO" id="GO:0003677">
    <property type="term" value="F:DNA binding"/>
    <property type="evidence" value="ECO:0007669"/>
    <property type="project" value="UniProtKB-KW"/>
</dbReference>
<dbReference type="PROSITE" id="PS00397">
    <property type="entry name" value="RECOMBINASES_1"/>
    <property type="match status" value="1"/>
</dbReference>
<dbReference type="SMART" id="SM00857">
    <property type="entry name" value="Resolvase"/>
    <property type="match status" value="1"/>
</dbReference>
<name>A0A8S5VFP6_9CAUD</name>
<dbReference type="Pfam" id="PF00239">
    <property type="entry name" value="Resolvase"/>
    <property type="match status" value="1"/>
</dbReference>
<dbReference type="EMBL" id="BK016262">
    <property type="protein sequence ID" value="DAG05601.1"/>
    <property type="molecule type" value="Genomic_DNA"/>
</dbReference>
<accession>A0A8S5VFP6</accession>
<evidence type="ECO:0000256" key="6">
    <source>
        <dbReference type="PROSITE-ProRule" id="PRU10137"/>
    </source>
</evidence>
<organism evidence="8">
    <name type="scientific">Siphoviridae sp. ct3R43</name>
    <dbReference type="NCBI Taxonomy" id="2825321"/>
    <lineage>
        <taxon>Viruses</taxon>
        <taxon>Duplodnaviria</taxon>
        <taxon>Heunggongvirae</taxon>
        <taxon>Uroviricota</taxon>
        <taxon>Caudoviricetes</taxon>
    </lineage>
</organism>
<feature type="domain" description="Resolvase/invertase-type recombinase catalytic" evidence="7">
    <location>
        <begin position="13"/>
        <end position="162"/>
    </location>
</feature>
<evidence type="ECO:0000256" key="3">
    <source>
        <dbReference type="ARBA" id="ARBA00023125"/>
    </source>
</evidence>
<dbReference type="PANTHER" id="PTHR30461:SF23">
    <property type="entry name" value="DNA RECOMBINASE-RELATED"/>
    <property type="match status" value="1"/>
</dbReference>
<keyword evidence="3" id="KW-0238">DNA-binding</keyword>
<dbReference type="InterPro" id="IPR036162">
    <property type="entry name" value="Resolvase-like_N_sf"/>
</dbReference>
<dbReference type="InterPro" id="IPR006118">
    <property type="entry name" value="Recombinase_CS"/>
</dbReference>
<sequence>MENQVSKEKITNVVAYIRVSTDGQVGEDKFGLEAQREQIIDYCRRNDMNIVKWYSDEGESGAKYRPGFDEIVYGEVSNPPIQAVVVAKSDRVARDINIYFYYQGALLRKGIELISICEDFGQFGVFAGMLKAFTLTCAAMERDNISKRTGAGRAVKASSGGYSGGRAPFGYKVRNHTLEIYEPEAEIVREVFHMKDDLGATYQAICTQLNGEGKVNRSGSKFSISSIQSIYENKKTYQGYYKYGSMKDYVPGAHEPILK</sequence>
<feature type="active site" description="O-(5'-phospho-DNA)-serine intermediate" evidence="5 6">
    <location>
        <position position="20"/>
    </location>
</feature>
<evidence type="ECO:0000256" key="2">
    <source>
        <dbReference type="ARBA" id="ARBA00023100"/>
    </source>
</evidence>
<dbReference type="GO" id="GO:0015074">
    <property type="term" value="P:DNA integration"/>
    <property type="evidence" value="ECO:0007669"/>
    <property type="project" value="UniProtKB-KW"/>
</dbReference>
<keyword evidence="4" id="KW-0233">DNA recombination</keyword>
<protein>
    <submittedName>
        <fullName evidence="8">Integrase</fullName>
    </submittedName>
</protein>
<dbReference type="InterPro" id="IPR038109">
    <property type="entry name" value="DNA_bind_recomb_sf"/>
</dbReference>
<dbReference type="CDD" id="cd00338">
    <property type="entry name" value="Ser_Recombinase"/>
    <property type="match status" value="1"/>
</dbReference>
<dbReference type="PANTHER" id="PTHR30461">
    <property type="entry name" value="DNA-INVERTASE FROM LAMBDOID PROPHAGE"/>
    <property type="match status" value="1"/>
</dbReference>
<dbReference type="SUPFAM" id="SSF53041">
    <property type="entry name" value="Resolvase-like"/>
    <property type="match status" value="1"/>
</dbReference>
<dbReference type="Pfam" id="PF07508">
    <property type="entry name" value="Recombinase"/>
    <property type="match status" value="1"/>
</dbReference>
<dbReference type="Gene3D" id="3.90.1750.20">
    <property type="entry name" value="Putative Large Serine Recombinase, Chain B, Domain 2"/>
    <property type="match status" value="1"/>
</dbReference>
<dbReference type="GO" id="GO:0000150">
    <property type="term" value="F:DNA strand exchange activity"/>
    <property type="evidence" value="ECO:0007669"/>
    <property type="project" value="UniProtKB-KW"/>
</dbReference>
<dbReference type="InterPro" id="IPR006119">
    <property type="entry name" value="Resolv_N"/>
</dbReference>
<keyword evidence="2" id="KW-0230">DNA invertase</keyword>
<dbReference type="InterPro" id="IPR050639">
    <property type="entry name" value="SSR_resolvase"/>
</dbReference>
<proteinExistence type="predicted"/>
<evidence type="ECO:0000259" key="7">
    <source>
        <dbReference type="SMART" id="SM00857"/>
    </source>
</evidence>
<dbReference type="Gene3D" id="3.40.50.1390">
    <property type="entry name" value="Resolvase, N-terminal catalytic domain"/>
    <property type="match status" value="1"/>
</dbReference>
<reference evidence="8" key="1">
    <citation type="journal article" date="2021" name="Proc. Natl. Acad. Sci. U.S.A.">
        <title>A Catalog of Tens of Thousands of Viruses from Human Metagenomes Reveals Hidden Associations with Chronic Diseases.</title>
        <authorList>
            <person name="Tisza M.J."/>
            <person name="Buck C.B."/>
        </authorList>
    </citation>
    <scope>NUCLEOTIDE SEQUENCE</scope>
    <source>
        <strain evidence="8">Ct3R43</strain>
    </source>
</reference>
<evidence type="ECO:0000256" key="1">
    <source>
        <dbReference type="ARBA" id="ARBA00022908"/>
    </source>
</evidence>